<evidence type="ECO:0000313" key="1">
    <source>
        <dbReference type="Proteomes" id="UP000694865"/>
    </source>
</evidence>
<organism evidence="1 2">
    <name type="scientific">Saccoglossus kowalevskii</name>
    <name type="common">Acorn worm</name>
    <dbReference type="NCBI Taxonomy" id="10224"/>
    <lineage>
        <taxon>Eukaryota</taxon>
        <taxon>Metazoa</taxon>
        <taxon>Hemichordata</taxon>
        <taxon>Enteropneusta</taxon>
        <taxon>Harrimaniidae</taxon>
        <taxon>Saccoglossus</taxon>
    </lineage>
</organism>
<name>A0ABM0MXD0_SACKO</name>
<dbReference type="GeneID" id="102801739"/>
<dbReference type="RefSeq" id="XP_006824671.1">
    <property type="nucleotide sequence ID" value="XM_006824608.1"/>
</dbReference>
<evidence type="ECO:0000313" key="2">
    <source>
        <dbReference type="RefSeq" id="XP_006824671.1"/>
    </source>
</evidence>
<keyword evidence="1" id="KW-1185">Reference proteome</keyword>
<accession>A0ABM0MXD0</accession>
<sequence length="155" mass="17924">MEMMACASSDIPHYEHCLNGVRNNSIKRKRTAEDETDSWTSNNTPLSHFRGRKFIPLKGGSAVFHSEDVKNKEETLYLPLQDDILLNTNSMEQISFNQGSYFIGDEMGTYVKSENGYVVNLWRYDGDQRRLYIARSLLFTNLQTFIEIKTVLENI</sequence>
<protein>
    <submittedName>
        <fullName evidence="2">Uncharacterized protein LOC102801739</fullName>
    </submittedName>
</protein>
<gene>
    <name evidence="2" type="primary">LOC102801739</name>
</gene>
<reference evidence="2" key="1">
    <citation type="submission" date="2025-08" db="UniProtKB">
        <authorList>
            <consortium name="RefSeq"/>
        </authorList>
    </citation>
    <scope>IDENTIFICATION</scope>
    <source>
        <tissue evidence="2">Testes</tissue>
    </source>
</reference>
<proteinExistence type="predicted"/>
<dbReference type="Proteomes" id="UP000694865">
    <property type="component" value="Unplaced"/>
</dbReference>